<accession>A0A1E7LC75</accession>
<comment type="caution">
    <text evidence="1">The sequence shown here is derived from an EMBL/GenBank/DDBJ whole genome shotgun (WGS) entry which is preliminary data.</text>
</comment>
<sequence length="135" mass="14896">MEPAYIVTLHPTGRIERQHIEDLTFPLRRATVPLPSLRHDMIAPTCIPLDFLAEMHWARGSTDEAAELARELCALYRRSAAPAGPVRFSGPIEDFEVPSAVHPLVDSAYVRLMGNLATAAYTLGLVLTGDTYHES</sequence>
<proteinExistence type="predicted"/>
<keyword evidence="2" id="KW-1185">Reference proteome</keyword>
<protein>
    <submittedName>
        <fullName evidence="1">Uncharacterized protein</fullName>
    </submittedName>
</protein>
<reference evidence="1 2" key="1">
    <citation type="journal article" date="2016" name="Front. Microbiol.">
        <title>Comparative Genomics Analysis of Streptomyces Species Reveals Their Adaptation to the Marine Environment and Their Diversity at the Genomic Level.</title>
        <authorList>
            <person name="Tian X."/>
            <person name="Zhang Z."/>
            <person name="Yang T."/>
            <person name="Chen M."/>
            <person name="Li J."/>
            <person name="Chen F."/>
            <person name="Yang J."/>
            <person name="Li W."/>
            <person name="Zhang B."/>
            <person name="Zhang Z."/>
            <person name="Wu J."/>
            <person name="Zhang C."/>
            <person name="Long L."/>
            <person name="Xiao J."/>
        </authorList>
    </citation>
    <scope>NUCLEOTIDE SEQUENCE [LARGE SCALE GENOMIC DNA]</scope>
    <source>
        <strain evidence="1 2">SCSIO 10429</strain>
    </source>
</reference>
<dbReference type="EMBL" id="LJGW01000039">
    <property type="protein sequence ID" value="OEV13807.1"/>
    <property type="molecule type" value="Genomic_DNA"/>
</dbReference>
<evidence type="ECO:0000313" key="1">
    <source>
        <dbReference type="EMBL" id="OEV13807.1"/>
    </source>
</evidence>
<dbReference type="AlphaFoldDB" id="A0A1E7LC75"/>
<name>A0A1E7LC75_9ACTN</name>
<gene>
    <name evidence="1" type="ORF">AN218_01870</name>
</gene>
<organism evidence="1 2">
    <name type="scientific">Streptomyces nanshensis</name>
    <dbReference type="NCBI Taxonomy" id="518642"/>
    <lineage>
        <taxon>Bacteria</taxon>
        <taxon>Bacillati</taxon>
        <taxon>Actinomycetota</taxon>
        <taxon>Actinomycetes</taxon>
        <taxon>Kitasatosporales</taxon>
        <taxon>Streptomycetaceae</taxon>
        <taxon>Streptomyces</taxon>
    </lineage>
</organism>
<dbReference type="RefSeq" id="WP_070014673.1">
    <property type="nucleotide sequence ID" value="NZ_LJGW01000039.1"/>
</dbReference>
<evidence type="ECO:0000313" key="2">
    <source>
        <dbReference type="Proteomes" id="UP000176005"/>
    </source>
</evidence>
<dbReference type="Proteomes" id="UP000176005">
    <property type="component" value="Unassembled WGS sequence"/>
</dbReference>